<evidence type="ECO:0000313" key="3">
    <source>
        <dbReference type="Proteomes" id="UP000199022"/>
    </source>
</evidence>
<protein>
    <submittedName>
        <fullName evidence="2">Uncharacterized protein</fullName>
    </submittedName>
</protein>
<name>A0A1I1KXE7_9ACTN</name>
<gene>
    <name evidence="2" type="ORF">SAMN05661030_1559</name>
</gene>
<dbReference type="AlphaFoldDB" id="A0A1I1KXE7"/>
<dbReference type="EMBL" id="FOMD01000001">
    <property type="protein sequence ID" value="SFC65305.1"/>
    <property type="molecule type" value="Genomic_DNA"/>
</dbReference>
<proteinExistence type="predicted"/>
<dbReference type="Proteomes" id="UP000199022">
    <property type="component" value="Unassembled WGS sequence"/>
</dbReference>
<keyword evidence="3" id="KW-1185">Reference proteome</keyword>
<evidence type="ECO:0000256" key="1">
    <source>
        <dbReference type="SAM" id="MobiDB-lite"/>
    </source>
</evidence>
<evidence type="ECO:0000313" key="2">
    <source>
        <dbReference type="EMBL" id="SFC65305.1"/>
    </source>
</evidence>
<organism evidence="2 3">
    <name type="scientific">Klenkia taihuensis</name>
    <dbReference type="NCBI Taxonomy" id="1225127"/>
    <lineage>
        <taxon>Bacteria</taxon>
        <taxon>Bacillati</taxon>
        <taxon>Actinomycetota</taxon>
        <taxon>Actinomycetes</taxon>
        <taxon>Geodermatophilales</taxon>
        <taxon>Geodermatophilaceae</taxon>
        <taxon>Klenkia</taxon>
    </lineage>
</organism>
<dbReference type="RefSeq" id="WP_191328786.1">
    <property type="nucleotide sequence ID" value="NZ_BNAC01000008.1"/>
</dbReference>
<reference evidence="3" key="1">
    <citation type="submission" date="2016-10" db="EMBL/GenBank/DDBJ databases">
        <authorList>
            <person name="Varghese N."/>
            <person name="Submissions S."/>
        </authorList>
    </citation>
    <scope>NUCLEOTIDE SEQUENCE [LARGE SCALE GENOMIC DNA]</scope>
    <source>
        <strain evidence="3">DSM 45962</strain>
    </source>
</reference>
<feature type="region of interest" description="Disordered" evidence="1">
    <location>
        <begin position="1"/>
        <end position="92"/>
    </location>
</feature>
<sequence length="92" mass="8713">MTQQPGTEAVDPGDGTEASAVLGGRVEPADGDPTAGGRTGQAGDADPGSDPNAASIAADEPTDGGPAIPVAGGSPGEEPDEVPHADPGPTDD</sequence>
<accession>A0A1I1KXE7</accession>
<dbReference type="STRING" id="1225127.SAMN05661030_1559"/>